<evidence type="ECO:0000313" key="1">
    <source>
        <dbReference type="EMBL" id="GAF48838.1"/>
    </source>
</evidence>
<dbReference type="Proteomes" id="UP000019491">
    <property type="component" value="Unassembled WGS sequence"/>
</dbReference>
<organism evidence="1 2">
    <name type="scientific">Rhodococcus wratislaviensis NBRC 100605</name>
    <dbReference type="NCBI Taxonomy" id="1219028"/>
    <lineage>
        <taxon>Bacteria</taxon>
        <taxon>Bacillati</taxon>
        <taxon>Actinomycetota</taxon>
        <taxon>Actinomycetes</taxon>
        <taxon>Mycobacteriales</taxon>
        <taxon>Nocardiaceae</taxon>
        <taxon>Rhodococcus</taxon>
    </lineage>
</organism>
<reference evidence="1 2" key="1">
    <citation type="submission" date="2014-02" db="EMBL/GenBank/DDBJ databases">
        <title>Whole genome shotgun sequence of Rhodococcus wratislaviensis NBRC 100605.</title>
        <authorList>
            <person name="Hosoyama A."/>
            <person name="Tsuchikane K."/>
            <person name="Yoshida I."/>
            <person name="Ohji S."/>
            <person name="Ichikawa N."/>
            <person name="Yamazoe A."/>
            <person name="Fujita N."/>
        </authorList>
    </citation>
    <scope>NUCLEOTIDE SEQUENCE [LARGE SCALE GENOMIC DNA]</scope>
    <source>
        <strain evidence="1 2">NBRC 100605</strain>
    </source>
</reference>
<proteinExistence type="predicted"/>
<keyword evidence="2" id="KW-1185">Reference proteome</keyword>
<accession>X0PZ50</accession>
<name>X0PZ50_RHOWR</name>
<protein>
    <submittedName>
        <fullName evidence="1">Uncharacterized protein</fullName>
    </submittedName>
</protein>
<evidence type="ECO:0000313" key="2">
    <source>
        <dbReference type="Proteomes" id="UP000019491"/>
    </source>
</evidence>
<comment type="caution">
    <text evidence="1">The sequence shown here is derived from an EMBL/GenBank/DDBJ whole genome shotgun (WGS) entry which is preliminary data.</text>
</comment>
<gene>
    <name evidence="1" type="ORF">RW1_060_00480</name>
</gene>
<dbReference type="AlphaFoldDB" id="X0PZ50"/>
<sequence length="63" mass="7620">MRPHAEFELHCDQARRTVSRCRIPHWNRRFHPHQLTPEESDLASVERLVFLWDAWPFPAVMVL</sequence>
<dbReference type="EMBL" id="BAWF01000060">
    <property type="protein sequence ID" value="GAF48838.1"/>
    <property type="molecule type" value="Genomic_DNA"/>
</dbReference>